<reference evidence="1 2" key="1">
    <citation type="submission" date="2017-06" db="EMBL/GenBank/DDBJ databases">
        <title>Genome sequencing of cyanobaciteial culture collection at National Institute for Environmental Studies (NIES).</title>
        <authorList>
            <person name="Hirose Y."/>
            <person name="Shimura Y."/>
            <person name="Fujisawa T."/>
            <person name="Nakamura Y."/>
            <person name="Kawachi M."/>
        </authorList>
    </citation>
    <scope>NUCLEOTIDE SEQUENCE [LARGE SCALE GENOMIC DNA]</scope>
    <source>
        <strain evidence="1 2">NIES-267</strain>
    </source>
</reference>
<dbReference type="AlphaFoldDB" id="A0A1Z4LLX4"/>
<evidence type="ECO:0000313" key="2">
    <source>
        <dbReference type="Proteomes" id="UP000218418"/>
    </source>
</evidence>
<organism evidence="1 2">
    <name type="scientific">Calothrix parasitica NIES-267</name>
    <dbReference type="NCBI Taxonomy" id="1973488"/>
    <lineage>
        <taxon>Bacteria</taxon>
        <taxon>Bacillati</taxon>
        <taxon>Cyanobacteriota</taxon>
        <taxon>Cyanophyceae</taxon>
        <taxon>Nostocales</taxon>
        <taxon>Calotrichaceae</taxon>
        <taxon>Calothrix</taxon>
    </lineage>
</organism>
<evidence type="ECO:0008006" key="3">
    <source>
        <dbReference type="Google" id="ProtNLM"/>
    </source>
</evidence>
<dbReference type="Proteomes" id="UP000218418">
    <property type="component" value="Chromosome"/>
</dbReference>
<keyword evidence="2" id="KW-1185">Reference proteome</keyword>
<dbReference type="Pfam" id="PF08852">
    <property type="entry name" value="DUF1822"/>
    <property type="match status" value="1"/>
</dbReference>
<name>A0A1Z4LLX4_9CYAN</name>
<accession>A0A1Z4LLX4</accession>
<proteinExistence type="predicted"/>
<dbReference type="EMBL" id="AP018227">
    <property type="protein sequence ID" value="BAY82247.1"/>
    <property type="molecule type" value="Genomic_DNA"/>
</dbReference>
<dbReference type="InterPro" id="IPR014951">
    <property type="entry name" value="DUF1822"/>
</dbReference>
<sequence length="305" mass="35044">MNSTQPDYLQIPLGKDAHQKAEEFAAEQDTVDKGKQVYLNTLAVYAVNNYLKWLSVETALHQSDSWNWSTRKFFDIADLMLPNVGRIECRPVLPGEEVIVLPQEVTQERIGYIAVKFNNQLDFVEILGFVPARPVINNSETIEINRFESIDILIDIINRRKMKVNLCQWLEGIFNQDWKSPELVLAGSFRSTATMTRQNKDYQISSISRAKVVDVGRQIILLIELTPTNSAVFDIRLRVYPAENTLHLPQDLQLTIFDELGNICMNTQAETANDWMQLEFDCQHEEKFSVELKLGETSITEEFIV</sequence>
<evidence type="ECO:0000313" key="1">
    <source>
        <dbReference type="EMBL" id="BAY82247.1"/>
    </source>
</evidence>
<protein>
    <recommendedName>
        <fullName evidence="3">DUF1822 domain-containing protein</fullName>
    </recommendedName>
</protein>
<dbReference type="OrthoDB" id="512705at2"/>
<gene>
    <name evidence="1" type="ORF">NIES267_17260</name>
</gene>